<organism evidence="1 2">
    <name type="scientific">Panicum miliaceum</name>
    <name type="common">Proso millet</name>
    <name type="synonym">Broomcorn millet</name>
    <dbReference type="NCBI Taxonomy" id="4540"/>
    <lineage>
        <taxon>Eukaryota</taxon>
        <taxon>Viridiplantae</taxon>
        <taxon>Streptophyta</taxon>
        <taxon>Embryophyta</taxon>
        <taxon>Tracheophyta</taxon>
        <taxon>Spermatophyta</taxon>
        <taxon>Magnoliopsida</taxon>
        <taxon>Liliopsida</taxon>
        <taxon>Poales</taxon>
        <taxon>Poaceae</taxon>
        <taxon>PACMAD clade</taxon>
        <taxon>Panicoideae</taxon>
        <taxon>Panicodae</taxon>
        <taxon>Paniceae</taxon>
        <taxon>Panicinae</taxon>
        <taxon>Panicum</taxon>
        <taxon>Panicum sect. Panicum</taxon>
    </lineage>
</organism>
<name>A0A3L6QUT0_PANMI</name>
<dbReference type="OrthoDB" id="582285at2759"/>
<evidence type="ECO:0000313" key="1">
    <source>
        <dbReference type="EMBL" id="RLM86871.1"/>
    </source>
</evidence>
<accession>A0A3L6QUT0</accession>
<dbReference type="Proteomes" id="UP000275267">
    <property type="component" value="Unassembled WGS sequence"/>
</dbReference>
<keyword evidence="2" id="KW-1185">Reference proteome</keyword>
<gene>
    <name evidence="1" type="ORF">C2845_PM04G05250</name>
</gene>
<reference evidence="2" key="1">
    <citation type="journal article" date="2019" name="Nat. Commun.">
        <title>The genome of broomcorn millet.</title>
        <authorList>
            <person name="Zou C."/>
            <person name="Miki D."/>
            <person name="Li D."/>
            <person name="Tang Q."/>
            <person name="Xiao L."/>
            <person name="Rajput S."/>
            <person name="Deng P."/>
            <person name="Jia W."/>
            <person name="Huang R."/>
            <person name="Zhang M."/>
            <person name="Sun Y."/>
            <person name="Hu J."/>
            <person name="Fu X."/>
            <person name="Schnable P.S."/>
            <person name="Li F."/>
            <person name="Zhang H."/>
            <person name="Feng B."/>
            <person name="Zhu X."/>
            <person name="Liu R."/>
            <person name="Schnable J.C."/>
            <person name="Zhu J.-K."/>
            <person name="Zhang H."/>
        </authorList>
    </citation>
    <scope>NUCLEOTIDE SEQUENCE [LARGE SCALE GENOMIC DNA]</scope>
</reference>
<proteinExistence type="predicted"/>
<sequence>MPRPPSLICTDGAMCRKSSIAEEMKCVVVDGVVHFLIYPEFSYLHSSFERGSIASFNLETEEWMPTLRGPAPMRTFVTDLSLSNLCGCLVTVHNIRYTSMDLWFLSDFEKGLWVKEYSLPSQVARPRVYPLLVLDDERYCLCMDRHRILWYVFAWKLVFTHMT</sequence>
<dbReference type="AlphaFoldDB" id="A0A3L6QUT0"/>
<evidence type="ECO:0000313" key="2">
    <source>
        <dbReference type="Proteomes" id="UP000275267"/>
    </source>
</evidence>
<protein>
    <submittedName>
        <fullName evidence="1">Uncharacterized protein</fullName>
    </submittedName>
</protein>
<dbReference type="EMBL" id="PQIB02000011">
    <property type="protein sequence ID" value="RLM86871.1"/>
    <property type="molecule type" value="Genomic_DNA"/>
</dbReference>
<dbReference type="STRING" id="4540.A0A3L6QUT0"/>
<comment type="caution">
    <text evidence="1">The sequence shown here is derived from an EMBL/GenBank/DDBJ whole genome shotgun (WGS) entry which is preliminary data.</text>
</comment>